<feature type="chain" id="PRO_5031430218" description="Glycosyl hydrolases family 28" evidence="10">
    <location>
        <begin position="19"/>
        <end position="470"/>
    </location>
</feature>
<keyword evidence="4" id="KW-0325">Glycoprotein</keyword>
<dbReference type="InterPro" id="IPR000743">
    <property type="entry name" value="Glyco_hydro_28"/>
</dbReference>
<dbReference type="Proteomes" id="UP000535937">
    <property type="component" value="Unassembled WGS sequence"/>
</dbReference>
<protein>
    <recommendedName>
        <fullName evidence="13">Glycosyl hydrolases family 28</fullName>
    </recommendedName>
</protein>
<evidence type="ECO:0000313" key="12">
    <source>
        <dbReference type="Proteomes" id="UP000535937"/>
    </source>
</evidence>
<dbReference type="AlphaFoldDB" id="A0A7W4Z8V8"/>
<keyword evidence="2" id="KW-0677">Repeat</keyword>
<feature type="signal peptide" evidence="10">
    <location>
        <begin position="1"/>
        <end position="18"/>
    </location>
</feature>
<reference evidence="11 12" key="1">
    <citation type="submission" date="2020-08" db="EMBL/GenBank/DDBJ databases">
        <title>Genomic Encyclopedia of Type Strains, Phase III (KMG-III): the genomes of soil and plant-associated and newly described type strains.</title>
        <authorList>
            <person name="Whitman W."/>
        </authorList>
    </citation>
    <scope>NUCLEOTIDE SEQUENCE [LARGE SCALE GENOMIC DNA]</scope>
    <source>
        <strain evidence="11 12">CECT 8799</strain>
    </source>
</reference>
<keyword evidence="12" id="KW-1185">Reference proteome</keyword>
<evidence type="ECO:0000256" key="4">
    <source>
        <dbReference type="ARBA" id="ARBA00023180"/>
    </source>
</evidence>
<evidence type="ECO:0000313" key="11">
    <source>
        <dbReference type="EMBL" id="MBB3061198.1"/>
    </source>
</evidence>
<evidence type="ECO:0008006" key="13">
    <source>
        <dbReference type="Google" id="ProtNLM"/>
    </source>
</evidence>
<evidence type="ECO:0000256" key="8">
    <source>
        <dbReference type="ARBA" id="ARBA00037278"/>
    </source>
</evidence>
<keyword evidence="10" id="KW-0732">Signal</keyword>
<comment type="similarity">
    <text evidence="1 9">Belongs to the glycosyl hydrolase 28 family.</text>
</comment>
<dbReference type="SUPFAM" id="SSF51126">
    <property type="entry name" value="Pectin lyase-like"/>
    <property type="match status" value="1"/>
</dbReference>
<comment type="caution">
    <text evidence="11">The sequence shown here is derived from an EMBL/GenBank/DDBJ whole genome shotgun (WGS) entry which is preliminary data.</text>
</comment>
<sequence>MAAPFSLLVCSWTAPALAQEELIVYPPPAPPTFYTHLNDDFTVRVREPGGTWQDLYEYNVMVDLDRPQSATMVRFDMDGPVEVSVRKNNGDFRNVRVRPLAAGIKPEVGRFGHSITFTIDQPRKLSVEFDGDRLHNLHVIANPIETTEKPDPEDPDVIWFGPGVHELAEGEEGFRFPSNKTVYLEAGALLRGPVVLDRVENVKVLGRGMLDRPQRGFEVTFSKNIVIDGPTVLNPKHYTVFCGQSSELVIRNLKTFSADKWSDGLDFMSCSDVEVDDVFLRTSDDSIAIYGHRWDYYGDVRNFRITNSVLWADVAHPINIGIHGNAEEGSEGELIENLLFQNIDILEHDEDDLTAQGTMAINVSDRNLARNVLFDTIRVEDFQEGQLLTLGVVFSEKYSAAPGRGIENVTFRNVSYTGPNIKASVLAGYDEERAVRGVLFENLQINGRKVRNADEANLDIRGHVSDVRFR</sequence>
<evidence type="ECO:0000256" key="2">
    <source>
        <dbReference type="ARBA" id="ARBA00022737"/>
    </source>
</evidence>
<comment type="function">
    <text evidence="8">Pectinolytic enzyme involved in the degradation of xylogalacturonan (xga), a galacturonan backbone heavily substituted with xylose, and which is one important component of the hairy regions of pectin. Activity requires a galacturonic acid backbone substituted with xylose.</text>
</comment>
<keyword evidence="5" id="KW-0119">Carbohydrate metabolism</keyword>
<dbReference type="EMBL" id="JACHWZ010000008">
    <property type="protein sequence ID" value="MBB3061198.1"/>
    <property type="molecule type" value="Genomic_DNA"/>
</dbReference>
<dbReference type="PANTHER" id="PTHR31736">
    <property type="match status" value="1"/>
</dbReference>
<evidence type="ECO:0000256" key="7">
    <source>
        <dbReference type="ARBA" id="ARBA00023326"/>
    </source>
</evidence>
<proteinExistence type="inferred from homology"/>
<gene>
    <name evidence="11" type="ORF">FHS09_002031</name>
</gene>
<keyword evidence="3 9" id="KW-0378">Hydrolase</keyword>
<evidence type="ECO:0000256" key="1">
    <source>
        <dbReference type="ARBA" id="ARBA00008834"/>
    </source>
</evidence>
<keyword evidence="6 9" id="KW-0326">Glycosidase</keyword>
<organism evidence="11 12">
    <name type="scientific">Microbulbifer rhizosphaerae</name>
    <dbReference type="NCBI Taxonomy" id="1562603"/>
    <lineage>
        <taxon>Bacteria</taxon>
        <taxon>Pseudomonadati</taxon>
        <taxon>Pseudomonadota</taxon>
        <taxon>Gammaproteobacteria</taxon>
        <taxon>Cellvibrionales</taxon>
        <taxon>Microbulbiferaceae</taxon>
        <taxon>Microbulbifer</taxon>
    </lineage>
</organism>
<evidence type="ECO:0000256" key="5">
    <source>
        <dbReference type="ARBA" id="ARBA00023277"/>
    </source>
</evidence>
<evidence type="ECO:0000256" key="3">
    <source>
        <dbReference type="ARBA" id="ARBA00022801"/>
    </source>
</evidence>
<dbReference type="RefSeq" id="WP_221191921.1">
    <property type="nucleotide sequence ID" value="NZ_JACHWZ010000008.1"/>
</dbReference>
<dbReference type="InterPro" id="IPR012334">
    <property type="entry name" value="Pectin_lyas_fold"/>
</dbReference>
<evidence type="ECO:0000256" key="10">
    <source>
        <dbReference type="SAM" id="SignalP"/>
    </source>
</evidence>
<dbReference type="GO" id="GO:0000272">
    <property type="term" value="P:polysaccharide catabolic process"/>
    <property type="evidence" value="ECO:0007669"/>
    <property type="project" value="UniProtKB-KW"/>
</dbReference>
<evidence type="ECO:0000256" key="9">
    <source>
        <dbReference type="RuleBase" id="RU361169"/>
    </source>
</evidence>
<keyword evidence="7" id="KW-0624">Polysaccharide degradation</keyword>
<dbReference type="InterPro" id="IPR011050">
    <property type="entry name" value="Pectin_lyase_fold/virulence"/>
</dbReference>
<dbReference type="GO" id="GO:0004650">
    <property type="term" value="F:polygalacturonase activity"/>
    <property type="evidence" value="ECO:0007669"/>
    <property type="project" value="InterPro"/>
</dbReference>
<dbReference type="Gene3D" id="2.160.20.10">
    <property type="entry name" value="Single-stranded right-handed beta-helix, Pectin lyase-like"/>
    <property type="match status" value="1"/>
</dbReference>
<accession>A0A7W4Z8V8</accession>
<evidence type="ECO:0000256" key="6">
    <source>
        <dbReference type="ARBA" id="ARBA00023295"/>
    </source>
</evidence>
<name>A0A7W4Z8V8_9GAMM</name>
<dbReference type="PANTHER" id="PTHR31736:SF9">
    <property type="entry name" value="ENDO-XYLOGALACTURONAN HYDROLASE A-RELATED"/>
    <property type="match status" value="1"/>
</dbReference>
<dbReference type="Pfam" id="PF00295">
    <property type="entry name" value="Glyco_hydro_28"/>
    <property type="match status" value="1"/>
</dbReference>